<reference evidence="1" key="1">
    <citation type="submission" date="2017-07" db="EMBL/GenBank/DDBJ databases">
        <authorList>
            <person name="Mikheyev A."/>
            <person name="Grau M."/>
        </authorList>
    </citation>
    <scope>NUCLEOTIDE SEQUENCE</scope>
    <source>
        <tissue evidence="1">Venom_gland</tissue>
    </source>
</reference>
<proteinExistence type="predicted"/>
<sequence>MKNANNGLVVDRKDTEFKADIYIHTHIPCMRAKKLPGTCVNDDGQRAVIYPFQILQNTWTEGITTSLDSKGSYLPLRCFEKPTWFVLDACEDLVVLDQGSPNLATFSPQVLKLPSLETSVLDACGDLAQGQNVRSSSSSLCEVLL</sequence>
<dbReference type="EMBL" id="IACM01070712">
    <property type="protein sequence ID" value="LAB28083.1"/>
    <property type="molecule type" value="Transcribed_RNA"/>
</dbReference>
<name>A0A2D4M545_9SAUR</name>
<evidence type="ECO:0000313" key="1">
    <source>
        <dbReference type="EMBL" id="LAB28083.1"/>
    </source>
</evidence>
<accession>A0A2D4M545</accession>
<reference evidence="1" key="2">
    <citation type="submission" date="2017-11" db="EMBL/GenBank/DDBJ databases">
        <title>Coralsnake Venomics: Analyses of Venom Gland Transcriptomes and Proteomes of Six Brazilian Taxa.</title>
        <authorList>
            <person name="Aird S.D."/>
            <person name="Jorge da Silva N."/>
            <person name="Qiu L."/>
            <person name="Villar-Briones A."/>
            <person name="Aparecida-Saddi V."/>
            <person name="Campos-Telles M.P."/>
            <person name="Grau M."/>
            <person name="Mikheyev A.S."/>
        </authorList>
    </citation>
    <scope>NUCLEOTIDE SEQUENCE</scope>
    <source>
        <tissue evidence="1">Venom_gland</tissue>
    </source>
</reference>
<organism evidence="1">
    <name type="scientific">Micrurus spixii</name>
    <name type="common">Amazon coral snake</name>
    <dbReference type="NCBI Taxonomy" id="129469"/>
    <lineage>
        <taxon>Eukaryota</taxon>
        <taxon>Metazoa</taxon>
        <taxon>Chordata</taxon>
        <taxon>Craniata</taxon>
        <taxon>Vertebrata</taxon>
        <taxon>Euteleostomi</taxon>
        <taxon>Lepidosauria</taxon>
        <taxon>Squamata</taxon>
        <taxon>Bifurcata</taxon>
        <taxon>Unidentata</taxon>
        <taxon>Episquamata</taxon>
        <taxon>Toxicofera</taxon>
        <taxon>Serpentes</taxon>
        <taxon>Colubroidea</taxon>
        <taxon>Elapidae</taxon>
        <taxon>Elapinae</taxon>
        <taxon>Micrurus</taxon>
    </lineage>
</organism>
<protein>
    <submittedName>
        <fullName evidence="1">Uncharacterized protein</fullName>
    </submittedName>
</protein>
<dbReference type="AlphaFoldDB" id="A0A2D4M545"/>